<proteinExistence type="predicted"/>
<dbReference type="AlphaFoldDB" id="A0A014M7B3"/>
<gene>
    <name evidence="2" type="ORF">BG55_19730</name>
</gene>
<feature type="transmembrane region" description="Helical" evidence="1">
    <location>
        <begin position="6"/>
        <end position="25"/>
    </location>
</feature>
<protein>
    <submittedName>
        <fullName evidence="2">Branched-chain amino acid transporter AzlD family protein 2</fullName>
    </submittedName>
</protein>
<keyword evidence="1" id="KW-0472">Membrane</keyword>
<evidence type="ECO:0000313" key="2">
    <source>
        <dbReference type="EMBL" id="EXU73989.1"/>
    </source>
</evidence>
<dbReference type="Pfam" id="PF05437">
    <property type="entry name" value="AzlD"/>
    <property type="match status" value="1"/>
</dbReference>
<keyword evidence="3" id="KW-1185">Reference proteome</keyword>
<accession>A0A014M7B3</accession>
<dbReference type="EMBL" id="JFHN01000069">
    <property type="protein sequence ID" value="EXU73989.1"/>
    <property type="molecule type" value="Genomic_DNA"/>
</dbReference>
<dbReference type="PATRIC" id="fig|69222.5.peg.4024"/>
<organism evidence="2 3">
    <name type="scientific">Erwinia mallotivora</name>
    <dbReference type="NCBI Taxonomy" id="69222"/>
    <lineage>
        <taxon>Bacteria</taxon>
        <taxon>Pseudomonadati</taxon>
        <taxon>Pseudomonadota</taxon>
        <taxon>Gammaproteobacteria</taxon>
        <taxon>Enterobacterales</taxon>
        <taxon>Erwiniaceae</taxon>
        <taxon>Erwinia</taxon>
    </lineage>
</organism>
<dbReference type="InterPro" id="IPR008407">
    <property type="entry name" value="Brnchd-chn_aa_trnsp_AzlD"/>
</dbReference>
<dbReference type="STRING" id="69222.BG55_19730"/>
<sequence>MTMHFDQAWVAIIAMGMVTWLLRSLPFMLNKRVQADKKADQNSPVFSALGPSLLAAIMIVTLIPGVQQAMASGYGRVMCYGMGIVITLAALRFTRNPGIAVIAGVAMYGAGLWFLTI</sequence>
<keyword evidence="1" id="KW-0812">Transmembrane</keyword>
<dbReference type="RefSeq" id="WP_034940574.1">
    <property type="nucleotide sequence ID" value="NZ_JFHN01000069.1"/>
</dbReference>
<feature type="transmembrane region" description="Helical" evidence="1">
    <location>
        <begin position="73"/>
        <end position="91"/>
    </location>
</feature>
<reference evidence="2 3" key="1">
    <citation type="submission" date="2014-02" db="EMBL/GenBank/DDBJ databases">
        <title>Draft genome of Erwinia mallotivora strain BT-MARDI, a papaya dieback pathogen.</title>
        <authorList>
            <person name="Redzuan R."/>
            <person name="Abu Bakar N."/>
            <person name="Badrun R."/>
            <person name="Mohd Raih M.F."/>
            <person name="Rozano L."/>
            <person name="Mat Amin N."/>
        </authorList>
    </citation>
    <scope>NUCLEOTIDE SEQUENCE [LARGE SCALE GENOMIC DNA]</scope>
    <source>
        <strain evidence="2 3">BT-MARDI</strain>
    </source>
</reference>
<keyword evidence="1" id="KW-1133">Transmembrane helix</keyword>
<feature type="transmembrane region" description="Helical" evidence="1">
    <location>
        <begin position="45"/>
        <end position="67"/>
    </location>
</feature>
<comment type="caution">
    <text evidence="2">The sequence shown here is derived from an EMBL/GenBank/DDBJ whole genome shotgun (WGS) entry which is preliminary data.</text>
</comment>
<name>A0A014M7B3_9GAMM</name>
<evidence type="ECO:0000256" key="1">
    <source>
        <dbReference type="SAM" id="Phobius"/>
    </source>
</evidence>
<dbReference type="OrthoDB" id="8687364at2"/>
<feature type="transmembrane region" description="Helical" evidence="1">
    <location>
        <begin position="98"/>
        <end position="116"/>
    </location>
</feature>
<dbReference type="Proteomes" id="UP000019918">
    <property type="component" value="Unassembled WGS sequence"/>
</dbReference>
<evidence type="ECO:0000313" key="3">
    <source>
        <dbReference type="Proteomes" id="UP000019918"/>
    </source>
</evidence>